<dbReference type="NCBIfam" id="TIGR02785">
    <property type="entry name" value="addA_Gpos"/>
    <property type="match status" value="1"/>
</dbReference>
<dbReference type="InterPro" id="IPR038726">
    <property type="entry name" value="PDDEXK_AddAB-type"/>
</dbReference>
<dbReference type="OrthoDB" id="9810135at2"/>
<evidence type="ECO:0000256" key="1">
    <source>
        <dbReference type="ARBA" id="ARBA00022722"/>
    </source>
</evidence>
<keyword evidence="9 13" id="KW-0234">DNA repair</keyword>
<comment type="catalytic activity">
    <reaction evidence="12 13">
        <text>ATP + H2O = ADP + phosphate + H(+)</text>
        <dbReference type="Rhea" id="RHEA:13065"/>
        <dbReference type="ChEBI" id="CHEBI:15377"/>
        <dbReference type="ChEBI" id="CHEBI:15378"/>
        <dbReference type="ChEBI" id="CHEBI:30616"/>
        <dbReference type="ChEBI" id="CHEBI:43474"/>
        <dbReference type="ChEBI" id="CHEBI:456216"/>
        <dbReference type="EC" id="5.6.2.4"/>
    </reaction>
</comment>
<comment type="function">
    <text evidence="13">The heterodimer acts as both an ATP-dependent DNA helicase and an ATP-dependent, dual-direction single-stranded exonuclease. Recognizes the chi site generating a DNA molecule suitable for the initiation of homologous recombination. The AddA nuclease domain is required for chi fragment generation; this subunit has the helicase and 3' -&gt; 5' nuclease activities.</text>
</comment>
<evidence type="ECO:0000313" key="17">
    <source>
        <dbReference type="EMBL" id="CUN97609.1"/>
    </source>
</evidence>
<evidence type="ECO:0000256" key="11">
    <source>
        <dbReference type="ARBA" id="ARBA00034617"/>
    </source>
</evidence>
<dbReference type="PANTHER" id="PTHR11070">
    <property type="entry name" value="UVRD / RECB / PCRA DNA HELICASE FAMILY MEMBER"/>
    <property type="match status" value="1"/>
</dbReference>
<keyword evidence="3 13" id="KW-0227">DNA damage</keyword>
<dbReference type="EC" id="5.6.2.4" evidence="13"/>
<dbReference type="Gene3D" id="3.90.320.10">
    <property type="match status" value="1"/>
</dbReference>
<dbReference type="PROSITE" id="PS51198">
    <property type="entry name" value="UVRD_HELICASE_ATP_BIND"/>
    <property type="match status" value="1"/>
</dbReference>
<dbReference type="GO" id="GO:0000724">
    <property type="term" value="P:double-strand break repair via homologous recombination"/>
    <property type="evidence" value="ECO:0007669"/>
    <property type="project" value="UniProtKB-UniRule"/>
</dbReference>
<feature type="domain" description="UvrD-like helicase C-terminal" evidence="16">
    <location>
        <begin position="544"/>
        <end position="848"/>
    </location>
</feature>
<dbReference type="EMBL" id="CYYU01000017">
    <property type="protein sequence ID" value="CUN97609.1"/>
    <property type="molecule type" value="Genomic_DNA"/>
</dbReference>
<feature type="binding site" evidence="14">
    <location>
        <begin position="22"/>
        <end position="29"/>
    </location>
    <ligand>
        <name>ATP</name>
        <dbReference type="ChEBI" id="CHEBI:30616"/>
    </ligand>
</feature>
<dbReference type="Pfam" id="PF12705">
    <property type="entry name" value="PDDEXK_1"/>
    <property type="match status" value="1"/>
</dbReference>
<feature type="domain" description="UvrD-like helicase ATP-binding" evidence="15">
    <location>
        <begin position="1"/>
        <end position="515"/>
    </location>
</feature>
<dbReference type="PROSITE" id="PS51217">
    <property type="entry name" value="UVRD_HELICASE_CTER"/>
    <property type="match status" value="1"/>
</dbReference>
<name>A0A174BBQ8_9FIRM</name>
<dbReference type="SUPFAM" id="SSF52980">
    <property type="entry name" value="Restriction endonuclease-like"/>
    <property type="match status" value="1"/>
</dbReference>
<dbReference type="HAMAP" id="MF_01451">
    <property type="entry name" value="AddA"/>
    <property type="match status" value="1"/>
</dbReference>
<keyword evidence="5 13" id="KW-0347">Helicase</keyword>
<comment type="similarity">
    <text evidence="13">Belongs to the helicase family. AddA subfamily.</text>
</comment>
<evidence type="ECO:0000256" key="10">
    <source>
        <dbReference type="ARBA" id="ARBA00023235"/>
    </source>
</evidence>
<dbReference type="InterPro" id="IPR011335">
    <property type="entry name" value="Restrct_endonuc-II-like"/>
</dbReference>
<reference evidence="17 18" key="1">
    <citation type="submission" date="2015-09" db="EMBL/GenBank/DDBJ databases">
        <authorList>
            <consortium name="Pathogen Informatics"/>
        </authorList>
    </citation>
    <scope>NUCLEOTIDE SEQUENCE [LARGE SCALE GENOMIC DNA]</scope>
    <source>
        <strain evidence="17 18">2789STDY5608828</strain>
    </source>
</reference>
<keyword evidence="10 13" id="KW-0413">Isomerase</keyword>
<dbReference type="GO" id="GO:0033202">
    <property type="term" value="C:DNA helicase complex"/>
    <property type="evidence" value="ECO:0007669"/>
    <property type="project" value="TreeGrafter"/>
</dbReference>
<proteinExistence type="inferred from homology"/>
<evidence type="ECO:0000313" key="18">
    <source>
        <dbReference type="Proteomes" id="UP000095546"/>
    </source>
</evidence>
<evidence type="ECO:0000256" key="7">
    <source>
        <dbReference type="ARBA" id="ARBA00022840"/>
    </source>
</evidence>
<dbReference type="GO" id="GO:0003690">
    <property type="term" value="F:double-stranded DNA binding"/>
    <property type="evidence" value="ECO:0007669"/>
    <property type="project" value="UniProtKB-UniRule"/>
</dbReference>
<keyword evidence="8 13" id="KW-0238">DNA-binding</keyword>
<dbReference type="InterPro" id="IPR011604">
    <property type="entry name" value="PDDEXK-like_dom_sf"/>
</dbReference>
<sequence>MQYTEDQKKAIEARHRNILVAAAAGSGKTRVLVDRIIAQLLARECSVDEMLVVTFTNAAATEMRERIDKALQQKLLETDDRATAEWLERQIVLLSGASICTFHAFCQKVIRQNIDAIDVDPQFRLASDQEMVLMRRDVLEELLETSYKMPEDEAGKARWQDFLEFVDDYGDDHGDEAVYNAVLKLYSFCQSQPFPKAWLRQQKERYEAESADFWQTPWTDTIVSAVGREIERSVRAYEEVCALVRTGGRSEEAEAALLAAWQPYAEYLQGCIEKLEEVQSAYRAALAEKKAGGWDNFCAAARQWKQPALRGKKYDALRTAFPEVRKSFEKNRDEAKKIFTDARDRYMAQTEEDVLGDIRACSATVRRYADLTAAFIDVLQAAKKERNVLDFNDLEHFALDVLCRDPAALAGVEEADFRGEKGRTLRTDAAEDLREKYAVIMVDEYQDTNGVQEAILNLIARDDNRFTVGDVKQSIYRFRLADPYLFQAKYDAYPEKPGPDDMEQLITMKQNFRSRAEVLAPINFIFDQVMTREAMEIEYDEKSRLYPGASYPEAEHTLKGPMEIDIILRGEPEQPVAGLSQTADDDASDGSGLEGFELEAQHIADRIAALMESGVRVFDKDAGGYRPLAYRDIAVLLRAVKGKANTLLELLRKNSIPAYADVDGGYFEANEVRLVLALLKTIDNARQEIPLAAVLVSPIGGFTMEELARLRMSVPDEDLFGALLRSHSPETPLEEGLADRAADFCAALNRWRSYAVSHSVPELIWTLYRETGYYDYVGGLKGGLLRQANLRMLADRAAEYEKTNYRGLFRFLRFIEDLRKRDTDLSVARTLGASEDVVRIMSIHKSKGLEFPVVIVADIAKGFNQLDARGTFLMHKELGIGPRLVERSDVGRQMYDTLPYQAIAARIVAETKAEEMRVLYVAMTRAREKLILTGTMAAAKWEKQSERYARSLSSRELALPDDMIREAGSYLDWIAPAVARHTDGAAIREAAGADWGEMLDAVEPDAHFAVHLLAADKIQPHEEEEELDALLQAVRAGKELPASPERETVEHRLGWHYGAEALPGITAKMTVSEIKQRFAEAQREEEPASLPAVQPAEPAIWRRPQFLQQKGRLSGAERGTLMHSIMQNLELHGDLTREGLRAQVALMEEKGLIAAGHESVVNYTSIERFCSSAIGKRMKSAARVWRELPFSRMIPVGKVNPTYSESAEKIFIQGVIDVLFEENDGSLVLLDYKTDRDTAPEKIRRHYAKQIELYREAVESILGKPVKESILFLLHDGTSLRIP</sequence>
<dbReference type="Gene3D" id="3.40.50.300">
    <property type="entry name" value="P-loop containing nucleotide triphosphate hydrolases"/>
    <property type="match status" value="4"/>
</dbReference>
<dbReference type="GO" id="GO:0043138">
    <property type="term" value="F:3'-5' DNA helicase activity"/>
    <property type="evidence" value="ECO:0007669"/>
    <property type="project" value="UniProtKB-UniRule"/>
</dbReference>
<dbReference type="GO" id="GO:0005524">
    <property type="term" value="F:ATP binding"/>
    <property type="evidence" value="ECO:0007669"/>
    <property type="project" value="UniProtKB-UniRule"/>
</dbReference>
<evidence type="ECO:0000256" key="13">
    <source>
        <dbReference type="HAMAP-Rule" id="MF_01451"/>
    </source>
</evidence>
<protein>
    <recommendedName>
        <fullName evidence="13">ATP-dependent helicase/nuclease subunit A</fullName>
        <ecNumber evidence="13">3.1.-.-</ecNumber>
        <ecNumber evidence="13">5.6.2.4</ecNumber>
    </recommendedName>
    <alternativeName>
        <fullName evidence="13">ATP-dependent helicase/nuclease AddA</fullName>
    </alternativeName>
    <alternativeName>
        <fullName evidence="13">DNA 3'-5' helicase AddA</fullName>
    </alternativeName>
</protein>
<dbReference type="InterPro" id="IPR014152">
    <property type="entry name" value="AddA"/>
</dbReference>
<keyword evidence="18" id="KW-1185">Reference proteome</keyword>
<comment type="subunit">
    <text evidence="13">Heterodimer of AddA and AddB/RexB.</text>
</comment>
<dbReference type="InterPro" id="IPR014016">
    <property type="entry name" value="UvrD-like_ATP-bd"/>
</dbReference>
<dbReference type="InterPro" id="IPR000212">
    <property type="entry name" value="DNA_helicase_UvrD/REP"/>
</dbReference>
<gene>
    <name evidence="13 17" type="primary">addA</name>
    <name evidence="17" type="ORF">ERS852385_01828</name>
</gene>
<evidence type="ECO:0000256" key="3">
    <source>
        <dbReference type="ARBA" id="ARBA00022763"/>
    </source>
</evidence>
<keyword evidence="6 13" id="KW-0269">Exonuclease</keyword>
<organism evidence="17 18">
    <name type="scientific">Mitsuokella jalaludinii</name>
    <dbReference type="NCBI Taxonomy" id="187979"/>
    <lineage>
        <taxon>Bacteria</taxon>
        <taxon>Bacillati</taxon>
        <taxon>Bacillota</taxon>
        <taxon>Negativicutes</taxon>
        <taxon>Selenomonadales</taxon>
        <taxon>Selenomonadaceae</taxon>
        <taxon>Mitsuokella</taxon>
    </lineage>
</organism>
<dbReference type="GO" id="GO:0008408">
    <property type="term" value="F:3'-5' exonuclease activity"/>
    <property type="evidence" value="ECO:0007669"/>
    <property type="project" value="UniProtKB-UniRule"/>
</dbReference>
<dbReference type="PANTHER" id="PTHR11070:SF48">
    <property type="entry name" value="ATP-DEPENDENT HELICASE_NUCLEASE SUBUNIT A"/>
    <property type="match status" value="1"/>
</dbReference>
<dbReference type="RefSeq" id="WP_055162391.1">
    <property type="nucleotide sequence ID" value="NZ_CABIWZ010000017.1"/>
</dbReference>
<keyword evidence="7 13" id="KW-0067">ATP-binding</keyword>
<dbReference type="InterPro" id="IPR014017">
    <property type="entry name" value="DNA_helicase_UvrD-like_C"/>
</dbReference>
<dbReference type="EC" id="3.1.-.-" evidence="13"/>
<dbReference type="SUPFAM" id="SSF52540">
    <property type="entry name" value="P-loop containing nucleoside triphosphate hydrolases"/>
    <property type="match status" value="1"/>
</dbReference>
<evidence type="ECO:0000256" key="14">
    <source>
        <dbReference type="PROSITE-ProRule" id="PRU00560"/>
    </source>
</evidence>
<evidence type="ECO:0000256" key="2">
    <source>
        <dbReference type="ARBA" id="ARBA00022741"/>
    </source>
</evidence>
<evidence type="ECO:0000256" key="5">
    <source>
        <dbReference type="ARBA" id="ARBA00022806"/>
    </source>
</evidence>
<dbReference type="InterPro" id="IPR027417">
    <property type="entry name" value="P-loop_NTPase"/>
</dbReference>
<keyword evidence="4 13" id="KW-0378">Hydrolase</keyword>
<dbReference type="GO" id="GO:0016887">
    <property type="term" value="F:ATP hydrolysis activity"/>
    <property type="evidence" value="ECO:0007669"/>
    <property type="project" value="RHEA"/>
</dbReference>
<dbReference type="GO" id="GO:0005829">
    <property type="term" value="C:cytosol"/>
    <property type="evidence" value="ECO:0007669"/>
    <property type="project" value="TreeGrafter"/>
</dbReference>
<evidence type="ECO:0000259" key="15">
    <source>
        <dbReference type="PROSITE" id="PS51198"/>
    </source>
</evidence>
<keyword evidence="1 13" id="KW-0540">Nuclease</keyword>
<dbReference type="STRING" id="187979.ERS852385_01828"/>
<dbReference type="Gene3D" id="1.10.274.50">
    <property type="match status" value="1"/>
</dbReference>
<evidence type="ECO:0000256" key="8">
    <source>
        <dbReference type="ARBA" id="ARBA00023125"/>
    </source>
</evidence>
<dbReference type="Pfam" id="PF13361">
    <property type="entry name" value="UvrD_C"/>
    <property type="match status" value="1"/>
</dbReference>
<evidence type="ECO:0000256" key="12">
    <source>
        <dbReference type="ARBA" id="ARBA00048988"/>
    </source>
</evidence>
<evidence type="ECO:0000256" key="4">
    <source>
        <dbReference type="ARBA" id="ARBA00022801"/>
    </source>
</evidence>
<dbReference type="Pfam" id="PF00580">
    <property type="entry name" value="UvrD-helicase"/>
    <property type="match status" value="1"/>
</dbReference>
<comment type="cofactor">
    <cofactor evidence="13">
        <name>Mg(2+)</name>
        <dbReference type="ChEBI" id="CHEBI:18420"/>
    </cofactor>
</comment>
<accession>A0A174BBQ8</accession>
<evidence type="ECO:0000256" key="6">
    <source>
        <dbReference type="ARBA" id="ARBA00022839"/>
    </source>
</evidence>
<comment type="catalytic activity">
    <reaction evidence="11 13">
        <text>Couples ATP hydrolysis with the unwinding of duplex DNA by translocating in the 3'-5' direction.</text>
        <dbReference type="EC" id="5.6.2.4"/>
    </reaction>
</comment>
<evidence type="ECO:0000259" key="16">
    <source>
        <dbReference type="PROSITE" id="PS51217"/>
    </source>
</evidence>
<keyword evidence="2 13" id="KW-0547">Nucleotide-binding</keyword>
<evidence type="ECO:0000256" key="9">
    <source>
        <dbReference type="ARBA" id="ARBA00023204"/>
    </source>
</evidence>
<dbReference type="Proteomes" id="UP000095546">
    <property type="component" value="Unassembled WGS sequence"/>
</dbReference>